<comment type="caution">
    <text evidence="1">The sequence shown here is derived from an EMBL/GenBank/DDBJ whole genome shotgun (WGS) entry which is preliminary data.</text>
</comment>
<organism evidence="1 2">
    <name type="scientific">Pseudomonas nitroreducens</name>
    <dbReference type="NCBI Taxonomy" id="46680"/>
    <lineage>
        <taxon>Bacteria</taxon>
        <taxon>Pseudomonadati</taxon>
        <taxon>Pseudomonadota</taxon>
        <taxon>Gammaproteobacteria</taxon>
        <taxon>Pseudomonadales</taxon>
        <taxon>Pseudomonadaceae</taxon>
        <taxon>Pseudomonas</taxon>
    </lineage>
</organism>
<dbReference type="AlphaFoldDB" id="A0A7W7KG71"/>
<evidence type="ECO:0000313" key="2">
    <source>
        <dbReference type="Proteomes" id="UP000566995"/>
    </source>
</evidence>
<name>A0A7W7KG71_PSENT</name>
<dbReference type="Proteomes" id="UP000566995">
    <property type="component" value="Unassembled WGS sequence"/>
</dbReference>
<evidence type="ECO:0000313" key="1">
    <source>
        <dbReference type="EMBL" id="MBB4861714.1"/>
    </source>
</evidence>
<sequence>MSYNETLQCYEDELQTLLELVHPVIFHPDLMDGYLALVEEEERQTPLAWAKAITAACMQSKEVSSFVAGSALAGINSLRLNDAIACYEELIEDTVPWEAEGQMTDFVLSLKDGDRIYDWLGVAFFSIARSLSNSVFGAIEQPSSFGMFQMRLDHAYSTGNTSALIKQLQEDIKAFQGEDESWPLAIGQNSSLAVAHMVLLARGSMIAQHRPPYEVH</sequence>
<accession>A0A7W7KG71</accession>
<dbReference type="RefSeq" id="WP_184585964.1">
    <property type="nucleotide sequence ID" value="NZ_JACHLI010000001.1"/>
</dbReference>
<gene>
    <name evidence="1" type="ORF">HNP46_000525</name>
</gene>
<protein>
    <submittedName>
        <fullName evidence="1">Uncharacterized protein</fullName>
    </submittedName>
</protein>
<reference evidence="1 2" key="1">
    <citation type="submission" date="2020-08" db="EMBL/GenBank/DDBJ databases">
        <title>Functional genomics of gut bacteria from endangered species of beetles.</title>
        <authorList>
            <person name="Carlos-Shanley C."/>
        </authorList>
    </citation>
    <scope>NUCLEOTIDE SEQUENCE [LARGE SCALE GENOMIC DNA]</scope>
    <source>
        <strain evidence="1 2">S00179</strain>
    </source>
</reference>
<proteinExistence type="predicted"/>
<dbReference type="EMBL" id="JACHLI010000001">
    <property type="protein sequence ID" value="MBB4861714.1"/>
    <property type="molecule type" value="Genomic_DNA"/>
</dbReference>